<feature type="domain" description="P/Homo B" evidence="6">
    <location>
        <begin position="208"/>
        <end position="364"/>
    </location>
</feature>
<keyword evidence="2" id="KW-0732">Signal</keyword>
<protein>
    <submittedName>
        <fullName evidence="7">T9SS type A sorting domain-containing protein</fullName>
    </submittedName>
</protein>
<dbReference type="InterPro" id="IPR002884">
    <property type="entry name" value="P_dom"/>
</dbReference>
<comment type="caution">
    <text evidence="7">The sequence shown here is derived from an EMBL/GenBank/DDBJ whole genome shotgun (WGS) entry which is preliminary data.</text>
</comment>
<dbReference type="PANTHER" id="PTHR24273">
    <property type="entry name" value="FI04643P-RELATED"/>
    <property type="match status" value="1"/>
</dbReference>
<dbReference type="Gene3D" id="2.60.120.260">
    <property type="entry name" value="Galactose-binding domain-like"/>
    <property type="match status" value="2"/>
</dbReference>
<dbReference type="Pfam" id="PF18962">
    <property type="entry name" value="Por_Secre_tail"/>
    <property type="match status" value="1"/>
</dbReference>
<accession>A0ABV9HTA1</accession>
<evidence type="ECO:0000313" key="8">
    <source>
        <dbReference type="Proteomes" id="UP001596043"/>
    </source>
</evidence>
<proteinExistence type="predicted"/>
<dbReference type="InterPro" id="IPR003410">
    <property type="entry name" value="HYR_dom"/>
</dbReference>
<dbReference type="PROSITE" id="PS50825">
    <property type="entry name" value="HYR"/>
    <property type="match status" value="1"/>
</dbReference>
<evidence type="ECO:0000259" key="5">
    <source>
        <dbReference type="PROSITE" id="PS50825"/>
    </source>
</evidence>
<keyword evidence="1" id="KW-0645">Protease</keyword>
<dbReference type="InterPro" id="IPR008979">
    <property type="entry name" value="Galactose-bd-like_sf"/>
</dbReference>
<dbReference type="Pfam" id="PF01483">
    <property type="entry name" value="P_proprotein"/>
    <property type="match status" value="1"/>
</dbReference>
<evidence type="ECO:0000256" key="3">
    <source>
        <dbReference type="ARBA" id="ARBA00022737"/>
    </source>
</evidence>
<dbReference type="Proteomes" id="UP001596043">
    <property type="component" value="Unassembled WGS sequence"/>
</dbReference>
<reference evidence="8" key="1">
    <citation type="journal article" date="2019" name="Int. J. Syst. Evol. Microbiol.">
        <title>The Global Catalogue of Microorganisms (GCM) 10K type strain sequencing project: providing services to taxonomists for standard genome sequencing and annotation.</title>
        <authorList>
            <consortium name="The Broad Institute Genomics Platform"/>
            <consortium name="The Broad Institute Genome Sequencing Center for Infectious Disease"/>
            <person name="Wu L."/>
            <person name="Ma J."/>
        </authorList>
    </citation>
    <scope>NUCLEOTIDE SEQUENCE [LARGE SCALE GENOMIC DNA]</scope>
    <source>
        <strain evidence="8">YJ-61-S</strain>
    </source>
</reference>
<dbReference type="SUPFAM" id="SSF49785">
    <property type="entry name" value="Galactose-binding domain-like"/>
    <property type="match status" value="2"/>
</dbReference>
<dbReference type="RefSeq" id="WP_379977113.1">
    <property type="nucleotide sequence ID" value="NZ_JBHSFV010000001.1"/>
</dbReference>
<dbReference type="NCBIfam" id="TIGR04183">
    <property type="entry name" value="Por_Secre_tail"/>
    <property type="match status" value="1"/>
</dbReference>
<evidence type="ECO:0000259" key="6">
    <source>
        <dbReference type="PROSITE" id="PS51829"/>
    </source>
</evidence>
<name>A0ABV9HTA1_9FLAO</name>
<evidence type="ECO:0000313" key="7">
    <source>
        <dbReference type="EMBL" id="MFC4632955.1"/>
    </source>
</evidence>
<dbReference type="PROSITE" id="PS51829">
    <property type="entry name" value="P_HOMO_B"/>
    <property type="match status" value="1"/>
</dbReference>
<evidence type="ECO:0000256" key="4">
    <source>
        <dbReference type="ARBA" id="ARBA00022801"/>
    </source>
</evidence>
<dbReference type="EMBL" id="JBHSFV010000001">
    <property type="protein sequence ID" value="MFC4632955.1"/>
    <property type="molecule type" value="Genomic_DNA"/>
</dbReference>
<dbReference type="PANTHER" id="PTHR24273:SF32">
    <property type="entry name" value="HYALIN"/>
    <property type="match status" value="1"/>
</dbReference>
<keyword evidence="8" id="KW-1185">Reference proteome</keyword>
<keyword evidence="3" id="KW-0677">Repeat</keyword>
<keyword evidence="4" id="KW-0378">Hydrolase</keyword>
<dbReference type="InterPro" id="IPR026444">
    <property type="entry name" value="Secre_tail"/>
</dbReference>
<evidence type="ECO:0000256" key="2">
    <source>
        <dbReference type="ARBA" id="ARBA00022729"/>
    </source>
</evidence>
<organism evidence="7 8">
    <name type="scientific">Dokdonia ponticola</name>
    <dbReference type="NCBI Taxonomy" id="2041041"/>
    <lineage>
        <taxon>Bacteria</taxon>
        <taxon>Pseudomonadati</taxon>
        <taxon>Bacteroidota</taxon>
        <taxon>Flavobacteriia</taxon>
        <taxon>Flavobacteriales</taxon>
        <taxon>Flavobacteriaceae</taxon>
        <taxon>Dokdonia</taxon>
    </lineage>
</organism>
<evidence type="ECO:0000256" key="1">
    <source>
        <dbReference type="ARBA" id="ARBA00022670"/>
    </source>
</evidence>
<sequence length="767" mass="81879">MKKITFFVISVFFSIASYGQLTVDDTDTTPFEDISATGTELMLTDDGEENIVIPFDFDLDGQISSDIRVGNNGGVLFGTTTGDLFAGNLPLAGLTPRIVPFWDDFDDELGGVFWEVRGTAPLRRVIIQWDDRPHFPGDTEIDPATFQLVLFETSNDILFVYEDVLFDDPDFDNGQSATIGVVSETTVYEYAFNDPSPLDGINAIRYSSVNESFTECGSTGQVIDPDSSNDGDTVTSVITVNETGIIGNDFFIDTLELDITHSFVGDLDITLTSPEGTTLILSNENGGSGNNYTDTVFQDGGDPINASSAPFTGVFEPQGGTFDAAFTGQEINGDWTLTITDVFSSSEMGMLNLYCINFTSFAIICPENVTVAINPTIVPIGVTTTFTPGFSTAPEALIDGSGLSDFPDVNATHEDTTPSNSFVSDNETTGSFDFDLGGTFILNGVSIWNQNAGGPGTLGEEGVREILLSASLDGITYTTIPNAPTTIAQVIENGPVDPEQFGFIDTEAAFIRLEVLSNHGDDDTGFAEIAFVGTACEAMVTFDAPTTTGTPNTPLQIEGLESGAVFPVGITTNTYEVEGNDGSSLTCSFDINVIDETQPFIIGCPDDFEVNQEGNATVTLDDFTVFVSASDNCSAVTITQDPAAGTTLNQNTEQTVTVTATDASGNAAICTFNITVLSSLSVDDVALNDVISIYPNPTRDIITIANSGNKSVSQISISDINGRILETHLVQEETLETQINISTYASGIYFVRINSLTESIVKRVIKQ</sequence>
<dbReference type="Pfam" id="PF02494">
    <property type="entry name" value="HYR"/>
    <property type="match status" value="2"/>
</dbReference>
<feature type="domain" description="HYR" evidence="5">
    <location>
        <begin position="594"/>
        <end position="678"/>
    </location>
</feature>
<gene>
    <name evidence="7" type="ORF">ACFO3O_03495</name>
</gene>